<dbReference type="EMBL" id="BPWL01000003">
    <property type="protein sequence ID" value="GJJ08175.1"/>
    <property type="molecule type" value="Genomic_DNA"/>
</dbReference>
<protein>
    <submittedName>
        <fullName evidence="3">Uncharacterized protein</fullName>
    </submittedName>
</protein>
<evidence type="ECO:0000313" key="4">
    <source>
        <dbReference type="Proteomes" id="UP001050691"/>
    </source>
</evidence>
<dbReference type="Proteomes" id="UP001050691">
    <property type="component" value="Unassembled WGS sequence"/>
</dbReference>
<keyword evidence="2" id="KW-1133">Transmembrane helix</keyword>
<feature type="compositionally biased region" description="Polar residues" evidence="1">
    <location>
        <begin position="15"/>
        <end position="32"/>
    </location>
</feature>
<feature type="region of interest" description="Disordered" evidence="1">
    <location>
        <begin position="1"/>
        <end position="32"/>
    </location>
</feature>
<accession>A0AAV5A1N7</accession>
<gene>
    <name evidence="3" type="ORF">Clacol_002383</name>
</gene>
<evidence type="ECO:0000256" key="2">
    <source>
        <dbReference type="SAM" id="Phobius"/>
    </source>
</evidence>
<keyword evidence="2" id="KW-0472">Membrane</keyword>
<comment type="caution">
    <text evidence="3">The sequence shown here is derived from an EMBL/GenBank/DDBJ whole genome shotgun (WGS) entry which is preliminary data.</text>
</comment>
<reference evidence="3" key="1">
    <citation type="submission" date="2021-10" db="EMBL/GenBank/DDBJ databases">
        <title>De novo Genome Assembly of Clathrus columnatus (Basidiomycota, Fungi) Using Illumina and Nanopore Sequence Data.</title>
        <authorList>
            <person name="Ogiso-Tanaka E."/>
            <person name="Itagaki H."/>
            <person name="Hosoya T."/>
            <person name="Hosaka K."/>
        </authorList>
    </citation>
    <scope>NUCLEOTIDE SEQUENCE</scope>
    <source>
        <strain evidence="3">MO-923</strain>
    </source>
</reference>
<evidence type="ECO:0000313" key="3">
    <source>
        <dbReference type="EMBL" id="GJJ08175.1"/>
    </source>
</evidence>
<feature type="transmembrane region" description="Helical" evidence="2">
    <location>
        <begin position="263"/>
        <end position="284"/>
    </location>
</feature>
<feature type="transmembrane region" description="Helical" evidence="2">
    <location>
        <begin position="190"/>
        <end position="211"/>
    </location>
</feature>
<feature type="transmembrane region" description="Helical" evidence="2">
    <location>
        <begin position="150"/>
        <end position="169"/>
    </location>
</feature>
<name>A0AAV5A1N7_9AGAM</name>
<organism evidence="3 4">
    <name type="scientific">Clathrus columnatus</name>
    <dbReference type="NCBI Taxonomy" id="1419009"/>
    <lineage>
        <taxon>Eukaryota</taxon>
        <taxon>Fungi</taxon>
        <taxon>Dikarya</taxon>
        <taxon>Basidiomycota</taxon>
        <taxon>Agaricomycotina</taxon>
        <taxon>Agaricomycetes</taxon>
        <taxon>Phallomycetidae</taxon>
        <taxon>Phallales</taxon>
        <taxon>Clathraceae</taxon>
        <taxon>Clathrus</taxon>
    </lineage>
</organism>
<keyword evidence="4" id="KW-1185">Reference proteome</keyword>
<keyword evidence="2" id="KW-0812">Transmembrane</keyword>
<evidence type="ECO:0000256" key="1">
    <source>
        <dbReference type="SAM" id="MobiDB-lite"/>
    </source>
</evidence>
<proteinExistence type="predicted"/>
<feature type="transmembrane region" description="Helical" evidence="2">
    <location>
        <begin position="116"/>
        <end position="138"/>
    </location>
</feature>
<sequence length="328" mass="36583">MAKVNSGDSTKSDTMKNTLSSEISPQAQIPSRVQPQAPTAMKRPFGQFIQKTLGFQRHEFVLWLLCSIALGSFVLFSAPLLHPPTFKGRSIPGEWHSFEKNPYYSIRNKAVYIHTYMGYVIMTLLTLGNAGALIITPITLGGNDLSQTALNLFLVVATSVSMYLAWYYIRRQQIDEHRKWILRAMSWMSVIVSVRVIMTIVTVIITVIGGYTSLWTCDEVLSVIQDTEALYEEFPSCRLGLQTYVGVPAGVDSPLHLGSALRLTFAMAGWLAISIHTSLTEIYIQLTPKEDKRLKNISYRKQLALGLLPAQSASRSNTEDTTPTSDKL</sequence>
<dbReference type="AlphaFoldDB" id="A0AAV5A1N7"/>
<feature type="transmembrane region" description="Helical" evidence="2">
    <location>
        <begin position="60"/>
        <end position="81"/>
    </location>
</feature>